<keyword evidence="1" id="KW-0812">Transmembrane</keyword>
<proteinExistence type="predicted"/>
<evidence type="ECO:0000313" key="3">
    <source>
        <dbReference type="Proteomes" id="UP000287756"/>
    </source>
</evidence>
<keyword evidence="1" id="KW-0472">Membrane</keyword>
<dbReference type="RefSeq" id="WP_128523324.1">
    <property type="nucleotide sequence ID" value="NZ_CANLVY010000003.1"/>
</dbReference>
<protein>
    <submittedName>
        <fullName evidence="2">Uncharacterized protein</fullName>
    </submittedName>
</protein>
<feature type="transmembrane region" description="Helical" evidence="1">
    <location>
        <begin position="37"/>
        <end position="56"/>
    </location>
</feature>
<evidence type="ECO:0000256" key="1">
    <source>
        <dbReference type="SAM" id="Phobius"/>
    </source>
</evidence>
<keyword evidence="1" id="KW-1133">Transmembrane helix</keyword>
<dbReference type="EMBL" id="CP026118">
    <property type="protein sequence ID" value="QAS51507.1"/>
    <property type="molecule type" value="Genomic_DNA"/>
</dbReference>
<organism evidence="2 3">
    <name type="scientific">Halobacillus litoralis</name>
    <dbReference type="NCBI Taxonomy" id="45668"/>
    <lineage>
        <taxon>Bacteria</taxon>
        <taxon>Bacillati</taxon>
        <taxon>Bacillota</taxon>
        <taxon>Bacilli</taxon>
        <taxon>Bacillales</taxon>
        <taxon>Bacillaceae</taxon>
        <taxon>Halobacillus</taxon>
    </lineage>
</organism>
<name>A0A410M9Y4_9BACI</name>
<evidence type="ECO:0000313" key="2">
    <source>
        <dbReference type="EMBL" id="QAS51507.1"/>
    </source>
</evidence>
<sequence length="103" mass="11800">METVAPWTLILYYLFLLVVLGTSLFSLMKKRSISSALVTAFIVITIPLVTIINSIGRSEGHNEWDHLLHSIQNGEVWAIYVGLGNLFSIVWLLIFFFSRKMKR</sequence>
<dbReference type="OrthoDB" id="2645556at2"/>
<feature type="transmembrane region" description="Helical" evidence="1">
    <location>
        <begin position="76"/>
        <end position="97"/>
    </location>
</feature>
<dbReference type="AlphaFoldDB" id="A0A410M9Y4"/>
<dbReference type="KEGG" id="hli:HLI_04365"/>
<feature type="transmembrane region" description="Helical" evidence="1">
    <location>
        <begin position="6"/>
        <end position="25"/>
    </location>
</feature>
<accession>A0A410M9Y4</accession>
<dbReference type="Proteomes" id="UP000287756">
    <property type="component" value="Chromosome"/>
</dbReference>
<gene>
    <name evidence="2" type="ORF">HLI_04365</name>
</gene>
<reference evidence="2 3" key="1">
    <citation type="submission" date="2018-01" db="EMBL/GenBank/DDBJ databases">
        <title>The whole genome sequencing and assembly of Halobacillus litoralis ERB031 strain.</title>
        <authorList>
            <person name="Lee S.-J."/>
            <person name="Park M.-K."/>
            <person name="Kim J.-Y."/>
            <person name="Lee Y.-J."/>
            <person name="Yi H."/>
            <person name="Bahn Y.-S."/>
            <person name="Kim J.F."/>
            <person name="Lee D.-W."/>
        </authorList>
    </citation>
    <scope>NUCLEOTIDE SEQUENCE [LARGE SCALE GENOMIC DNA]</scope>
    <source>
        <strain evidence="2 3">ERB 031</strain>
    </source>
</reference>